<evidence type="ECO:0000256" key="11">
    <source>
        <dbReference type="ARBA" id="ARBA00023157"/>
    </source>
</evidence>
<dbReference type="Pfam" id="PF20684">
    <property type="entry name" value="Fung_rhodopsin"/>
    <property type="match status" value="1"/>
</dbReference>
<feature type="transmembrane region" description="Helical" evidence="14">
    <location>
        <begin position="333"/>
        <end position="352"/>
    </location>
</feature>
<evidence type="ECO:0000256" key="10">
    <source>
        <dbReference type="ARBA" id="ARBA00023136"/>
    </source>
</evidence>
<name>A0A2D3V5L9_9PEZI</name>
<comment type="subcellular location">
    <subcellularLocation>
        <location evidence="2">Membrane</location>
        <topology evidence="2">Lipid-anchor</topology>
        <topology evidence="2">GPI-anchor</topology>
    </subcellularLocation>
    <subcellularLocation>
        <location evidence="1">Membrane</location>
        <topology evidence="1">Multi-pass membrane protein</topology>
    </subcellularLocation>
    <subcellularLocation>
        <location evidence="3">Secreted</location>
    </subcellularLocation>
</comment>
<dbReference type="InterPro" id="IPR049326">
    <property type="entry name" value="Rhodopsin_dom_fungi"/>
</dbReference>
<evidence type="ECO:0000256" key="6">
    <source>
        <dbReference type="ARBA" id="ARBA00022622"/>
    </source>
</evidence>
<evidence type="ECO:0000256" key="3">
    <source>
        <dbReference type="ARBA" id="ARBA00004613"/>
    </source>
</evidence>
<evidence type="ECO:0000256" key="5">
    <source>
        <dbReference type="ARBA" id="ARBA00022525"/>
    </source>
</evidence>
<evidence type="ECO:0000256" key="1">
    <source>
        <dbReference type="ARBA" id="ARBA00004141"/>
    </source>
</evidence>
<dbReference type="Pfam" id="PF05730">
    <property type="entry name" value="CFEM"/>
    <property type="match status" value="1"/>
</dbReference>
<keyword evidence="5" id="KW-0964">Secreted</keyword>
<feature type="transmembrane region" description="Helical" evidence="14">
    <location>
        <begin position="169"/>
        <end position="190"/>
    </location>
</feature>
<evidence type="ECO:0000256" key="8">
    <source>
        <dbReference type="ARBA" id="ARBA00022729"/>
    </source>
</evidence>
<gene>
    <name evidence="17" type="ORF">RCC_03650</name>
</gene>
<dbReference type="Proteomes" id="UP000225277">
    <property type="component" value="Unassembled WGS sequence"/>
</dbReference>
<evidence type="ECO:0000256" key="2">
    <source>
        <dbReference type="ARBA" id="ARBA00004589"/>
    </source>
</evidence>
<keyword evidence="8" id="KW-0732">Signal</keyword>
<evidence type="ECO:0000259" key="15">
    <source>
        <dbReference type="Pfam" id="PF05730"/>
    </source>
</evidence>
<reference evidence="17 18" key="1">
    <citation type="submission" date="2016-03" db="EMBL/GenBank/DDBJ databases">
        <authorList>
            <person name="Ploux O."/>
        </authorList>
    </citation>
    <scope>NUCLEOTIDE SEQUENCE [LARGE SCALE GENOMIC DNA]</scope>
    <source>
        <strain evidence="17 18">URUG2</strain>
    </source>
</reference>
<keyword evidence="6" id="KW-0325">Glycoprotein</keyword>
<dbReference type="OrthoDB" id="3625086at2759"/>
<dbReference type="PANTHER" id="PTHR33048">
    <property type="entry name" value="PTH11-LIKE INTEGRAL MEMBRANE PROTEIN (AFU_ORTHOLOGUE AFUA_5G11245)"/>
    <property type="match status" value="1"/>
</dbReference>
<organism evidence="17 18">
    <name type="scientific">Ramularia collo-cygni</name>
    <dbReference type="NCBI Taxonomy" id="112498"/>
    <lineage>
        <taxon>Eukaryota</taxon>
        <taxon>Fungi</taxon>
        <taxon>Dikarya</taxon>
        <taxon>Ascomycota</taxon>
        <taxon>Pezizomycotina</taxon>
        <taxon>Dothideomycetes</taxon>
        <taxon>Dothideomycetidae</taxon>
        <taxon>Mycosphaerellales</taxon>
        <taxon>Mycosphaerellaceae</taxon>
        <taxon>Ramularia</taxon>
    </lineage>
</organism>
<keyword evidence="12" id="KW-0449">Lipoprotein</keyword>
<dbReference type="GO" id="GO:0005576">
    <property type="term" value="C:extracellular region"/>
    <property type="evidence" value="ECO:0007669"/>
    <property type="project" value="UniProtKB-SubCell"/>
</dbReference>
<evidence type="ECO:0000313" key="17">
    <source>
        <dbReference type="EMBL" id="CZT17814.1"/>
    </source>
</evidence>
<feature type="transmembrane region" description="Helical" evidence="14">
    <location>
        <begin position="372"/>
        <end position="394"/>
    </location>
</feature>
<keyword evidence="7 14" id="KW-0812">Transmembrane</keyword>
<comment type="similarity">
    <text evidence="4">Belongs to the RBT5 family.</text>
</comment>
<sequence length="462" mass="50660">MPLLPVCHFPVDRPYEEHPGSIPFLNMGPGITSIFVLSLLTATTWAQSLSPEAIEAALALPECVTKCGIEILPKFNCTIGTDCYCSRKGPIEDAIASCVIGGCPSLGDALAGLKFQALTCGYRTDRNIGPLTSGIAYVLFGLASLFMIARFLSRWPRLRGAGLSWDDGVVLMCYVPVVGVTVCCAMLQTFGAGKDMWTSDIHSVLHYAKWFYASQPFYIFAVFSTKLSLILLYLRIWPRRRGDVWTFFHAMCYIMIFVLMGTAIGATLAMIFSCHPISNAWRYANRAMGTCTDRVAGAYVYGALNIVYDLIVIALPIPGLLRLKVSTGQKIGIMCCFLVGLVATACSIIRMTELQGITTARNITWDFTAAGFWSLVEVYVSMICCCMPAMAGLLKRCWYRAQHRDSMGAFRTVNSPSFDMVNSGKSQVDSTWTMDELDSPGGIAAMPAIEPLQEVQQVHTKA</sequence>
<keyword evidence="10 14" id="KW-0472">Membrane</keyword>
<evidence type="ECO:0000256" key="12">
    <source>
        <dbReference type="ARBA" id="ARBA00023288"/>
    </source>
</evidence>
<feature type="transmembrane region" description="Helical" evidence="14">
    <location>
        <begin position="246"/>
        <end position="272"/>
    </location>
</feature>
<dbReference type="RefSeq" id="XP_023624705.1">
    <property type="nucleotide sequence ID" value="XM_023768937.1"/>
</dbReference>
<evidence type="ECO:0000256" key="4">
    <source>
        <dbReference type="ARBA" id="ARBA00010031"/>
    </source>
</evidence>
<dbReference type="GO" id="GO:0098552">
    <property type="term" value="C:side of membrane"/>
    <property type="evidence" value="ECO:0007669"/>
    <property type="project" value="UniProtKB-KW"/>
</dbReference>
<comment type="similarity">
    <text evidence="13">Belongs to the SAT4 family.</text>
</comment>
<feature type="domain" description="CFEM" evidence="15">
    <location>
        <begin position="59"/>
        <end position="120"/>
    </location>
</feature>
<keyword evidence="6" id="KW-0336">GPI-anchor</keyword>
<protein>
    <submittedName>
        <fullName evidence="17">Uncharacterized protein</fullName>
    </submittedName>
</protein>
<evidence type="ECO:0000256" key="7">
    <source>
        <dbReference type="ARBA" id="ARBA00022692"/>
    </source>
</evidence>
<keyword evidence="9 14" id="KW-1133">Transmembrane helix</keyword>
<dbReference type="EMBL" id="FJUY01000004">
    <property type="protein sequence ID" value="CZT17814.1"/>
    <property type="molecule type" value="Genomic_DNA"/>
</dbReference>
<keyword evidence="18" id="KW-1185">Reference proteome</keyword>
<dbReference type="InterPro" id="IPR008427">
    <property type="entry name" value="Extracellular_membr_CFEM_dom"/>
</dbReference>
<feature type="transmembrane region" description="Helical" evidence="14">
    <location>
        <begin position="210"/>
        <end position="234"/>
    </location>
</feature>
<feature type="transmembrane region" description="Helical" evidence="14">
    <location>
        <begin position="298"/>
        <end position="321"/>
    </location>
</feature>
<dbReference type="AlphaFoldDB" id="A0A2D3V5L9"/>
<evidence type="ECO:0000256" key="13">
    <source>
        <dbReference type="ARBA" id="ARBA00038359"/>
    </source>
</evidence>
<dbReference type="GeneID" id="35598849"/>
<dbReference type="PANTHER" id="PTHR33048:SF160">
    <property type="entry name" value="SAT4 FAMILY MEMBRANE PROTEIN"/>
    <property type="match status" value="1"/>
</dbReference>
<dbReference type="InterPro" id="IPR052337">
    <property type="entry name" value="SAT4-like"/>
</dbReference>
<evidence type="ECO:0000256" key="9">
    <source>
        <dbReference type="ARBA" id="ARBA00022989"/>
    </source>
</evidence>
<keyword evidence="11" id="KW-1015">Disulfide bond</keyword>
<proteinExistence type="inferred from homology"/>
<evidence type="ECO:0000313" key="18">
    <source>
        <dbReference type="Proteomes" id="UP000225277"/>
    </source>
</evidence>
<evidence type="ECO:0000256" key="14">
    <source>
        <dbReference type="SAM" id="Phobius"/>
    </source>
</evidence>
<accession>A0A2D3V5L9</accession>
<feature type="transmembrane region" description="Helical" evidence="14">
    <location>
        <begin position="128"/>
        <end position="148"/>
    </location>
</feature>
<evidence type="ECO:0000259" key="16">
    <source>
        <dbReference type="Pfam" id="PF20684"/>
    </source>
</evidence>
<feature type="domain" description="Rhodopsin" evidence="16">
    <location>
        <begin position="149"/>
        <end position="396"/>
    </location>
</feature>